<dbReference type="Proteomes" id="UP001139559">
    <property type="component" value="Unassembled WGS sequence"/>
</dbReference>
<proteinExistence type="predicted"/>
<dbReference type="RefSeq" id="WP_248010093.1">
    <property type="nucleotide sequence ID" value="NZ_JAJHVV010000011.1"/>
</dbReference>
<protein>
    <submittedName>
        <fullName evidence="1">Uncharacterized protein</fullName>
    </submittedName>
</protein>
<keyword evidence="2" id="KW-1185">Reference proteome</keyword>
<name>A0A9X1XSZ8_9VIBR</name>
<sequence>MDKAIEIGELEALITWLHEDVYETLKDTNDKVATAQYEKVFNSTSLLKEILIMSESNKNYI</sequence>
<evidence type="ECO:0000313" key="1">
    <source>
        <dbReference type="EMBL" id="MCK6265014.1"/>
    </source>
</evidence>
<dbReference type="AlphaFoldDB" id="A0A9X1XSZ8"/>
<evidence type="ECO:0000313" key="2">
    <source>
        <dbReference type="Proteomes" id="UP001139559"/>
    </source>
</evidence>
<reference evidence="1" key="1">
    <citation type="submission" date="2021-11" db="EMBL/GenBank/DDBJ databases">
        <title>Vibrio ZSDE26 sp. nov. and Vibrio ZSDZ34 sp. nov., isolated from coastal seawater in Qingdao.</title>
        <authorList>
            <person name="Zhang P."/>
        </authorList>
    </citation>
    <scope>NUCLEOTIDE SEQUENCE</scope>
    <source>
        <strain evidence="1">ZSDE26</strain>
    </source>
</reference>
<accession>A0A9X1XSZ8</accession>
<dbReference type="EMBL" id="JAJHVV010000011">
    <property type="protein sequence ID" value="MCK6265014.1"/>
    <property type="molecule type" value="Genomic_DNA"/>
</dbReference>
<gene>
    <name evidence="1" type="ORF">KP803_17180</name>
</gene>
<organism evidence="1 2">
    <name type="scientific">Vibrio amylolyticus</name>
    <dbReference type="NCBI Taxonomy" id="2847292"/>
    <lineage>
        <taxon>Bacteria</taxon>
        <taxon>Pseudomonadati</taxon>
        <taxon>Pseudomonadota</taxon>
        <taxon>Gammaproteobacteria</taxon>
        <taxon>Vibrionales</taxon>
        <taxon>Vibrionaceae</taxon>
        <taxon>Vibrio</taxon>
    </lineage>
</organism>
<comment type="caution">
    <text evidence="1">The sequence shown here is derived from an EMBL/GenBank/DDBJ whole genome shotgun (WGS) entry which is preliminary data.</text>
</comment>